<dbReference type="Proteomes" id="UP001295794">
    <property type="component" value="Unassembled WGS sequence"/>
</dbReference>
<feature type="compositionally biased region" description="Low complexity" evidence="2">
    <location>
        <begin position="45"/>
        <end position="65"/>
    </location>
</feature>
<gene>
    <name evidence="3" type="ORF">MYCIT1_LOCUS12215</name>
    <name evidence="4" type="ORF">MYCIT1_LOCUS14097</name>
</gene>
<proteinExistence type="predicted"/>
<comment type="caution">
    <text evidence="3">The sequence shown here is derived from an EMBL/GenBank/DDBJ whole genome shotgun (WGS) entry which is preliminary data.</text>
</comment>
<feature type="compositionally biased region" description="Acidic residues" evidence="2">
    <location>
        <begin position="146"/>
        <end position="158"/>
    </location>
</feature>
<dbReference type="EMBL" id="CAVNYO010000138">
    <property type="protein sequence ID" value="CAK5268891.1"/>
    <property type="molecule type" value="Genomic_DNA"/>
</dbReference>
<feature type="region of interest" description="Disordered" evidence="2">
    <location>
        <begin position="204"/>
        <end position="223"/>
    </location>
</feature>
<sequence>MSASSSKRSVRFLIPGGNLELDSDLEGTATDFDDSPAISPWDAETPLLLSSSPASSSVPSTPTTPITPITTLSPIALSEILTRIPHPLAHKTANYTRVLNVSGAAFKGLGPLVLEALAEGDETMKAEMMKVQKGVLPAEAYAESLPDAEEEEEEEDGDEDKRTVEDRGTTTDLSIAPEHVTLHSATSHLDITIAHVRGTAGSPVRVSPPISLDSIPLPPSPPPAAPLHPVETHGDPVYAQAPAPLHGPDTLPQTLSVSGAFGSMQAGCVPVSALGTADAGAIVDPELVPLPSSPNHIPAVSHSISAEHSDPVSEAPSQKHITSDAFATCADTPVADSSPDYDLLQFSDVPKTDRLELFKRAVLPPQLHLDIPISPTTLEEDLSEMSPLFSPIDLQSPGSSPRPYFRDRLFSESSFRTQVKAPVVLKRRVKETPRPVYKEMGVQAGVGSAVLEGENEILRARIEALERQVTALKSRLGRVTSPPQPKFLQLKQLAATDRVVPPPTVFAFRFRKPRKSGVR</sequence>
<protein>
    <submittedName>
        <fullName evidence="3">Uncharacterized protein</fullName>
    </submittedName>
</protein>
<evidence type="ECO:0000313" key="4">
    <source>
        <dbReference type="EMBL" id="CAK5269971.1"/>
    </source>
</evidence>
<feature type="region of interest" description="Disordered" evidence="2">
    <location>
        <begin position="143"/>
        <end position="172"/>
    </location>
</feature>
<keyword evidence="1" id="KW-0175">Coiled coil</keyword>
<dbReference type="AlphaFoldDB" id="A0AAD2H485"/>
<evidence type="ECO:0000256" key="2">
    <source>
        <dbReference type="SAM" id="MobiDB-lite"/>
    </source>
</evidence>
<feature type="region of interest" description="Disordered" evidence="2">
    <location>
        <begin position="18"/>
        <end position="65"/>
    </location>
</feature>
<organism evidence="3 5">
    <name type="scientific">Mycena citricolor</name>
    <dbReference type="NCBI Taxonomy" id="2018698"/>
    <lineage>
        <taxon>Eukaryota</taxon>
        <taxon>Fungi</taxon>
        <taxon>Dikarya</taxon>
        <taxon>Basidiomycota</taxon>
        <taxon>Agaricomycotina</taxon>
        <taxon>Agaricomycetes</taxon>
        <taxon>Agaricomycetidae</taxon>
        <taxon>Agaricales</taxon>
        <taxon>Marasmiineae</taxon>
        <taxon>Mycenaceae</taxon>
        <taxon>Mycena</taxon>
    </lineage>
</organism>
<feature type="coiled-coil region" evidence="1">
    <location>
        <begin position="448"/>
        <end position="475"/>
    </location>
</feature>
<feature type="region of interest" description="Disordered" evidence="2">
    <location>
        <begin position="293"/>
        <end position="317"/>
    </location>
</feature>
<dbReference type="EMBL" id="CAVNYO010000158">
    <property type="protein sequence ID" value="CAK5269971.1"/>
    <property type="molecule type" value="Genomic_DNA"/>
</dbReference>
<keyword evidence="5" id="KW-1185">Reference proteome</keyword>
<evidence type="ECO:0000256" key="1">
    <source>
        <dbReference type="SAM" id="Coils"/>
    </source>
</evidence>
<reference evidence="3" key="1">
    <citation type="submission" date="2023-11" db="EMBL/GenBank/DDBJ databases">
        <authorList>
            <person name="De Vega J J."/>
            <person name="De Vega J J."/>
        </authorList>
    </citation>
    <scope>NUCLEOTIDE SEQUENCE</scope>
</reference>
<name>A0AAD2H485_9AGAR</name>
<evidence type="ECO:0000313" key="3">
    <source>
        <dbReference type="EMBL" id="CAK5268891.1"/>
    </source>
</evidence>
<feature type="compositionally biased region" description="Basic and acidic residues" evidence="2">
    <location>
        <begin position="159"/>
        <end position="169"/>
    </location>
</feature>
<accession>A0AAD2H485</accession>
<evidence type="ECO:0000313" key="5">
    <source>
        <dbReference type="Proteomes" id="UP001295794"/>
    </source>
</evidence>